<dbReference type="EC" id="2.7.11.1" evidence="9"/>
<evidence type="ECO:0000313" key="10">
    <source>
        <dbReference type="Proteomes" id="UP000316921"/>
    </source>
</evidence>
<keyword evidence="4 5" id="KW-0067">ATP-binding</keyword>
<reference evidence="9 10" key="1">
    <citation type="submission" date="2019-02" db="EMBL/GenBank/DDBJ databases">
        <title>Deep-cultivation of Planctomycetes and their phenomic and genomic characterization uncovers novel biology.</title>
        <authorList>
            <person name="Wiegand S."/>
            <person name="Jogler M."/>
            <person name="Boedeker C."/>
            <person name="Pinto D."/>
            <person name="Vollmers J."/>
            <person name="Rivas-Marin E."/>
            <person name="Kohn T."/>
            <person name="Peeters S.H."/>
            <person name="Heuer A."/>
            <person name="Rast P."/>
            <person name="Oberbeckmann S."/>
            <person name="Bunk B."/>
            <person name="Jeske O."/>
            <person name="Meyerdierks A."/>
            <person name="Storesund J.E."/>
            <person name="Kallscheuer N."/>
            <person name="Luecker S."/>
            <person name="Lage O.M."/>
            <person name="Pohl T."/>
            <person name="Merkel B.J."/>
            <person name="Hornburger P."/>
            <person name="Mueller R.-W."/>
            <person name="Bruemmer F."/>
            <person name="Labrenz M."/>
            <person name="Spormann A.M."/>
            <person name="Op den Camp H."/>
            <person name="Overmann J."/>
            <person name="Amann R."/>
            <person name="Jetten M.S.M."/>
            <person name="Mascher T."/>
            <person name="Medema M.H."/>
            <person name="Devos D.P."/>
            <person name="Kaster A.-K."/>
            <person name="Ovreas L."/>
            <person name="Rohde M."/>
            <person name="Galperin M.Y."/>
            <person name="Jogler C."/>
        </authorList>
    </citation>
    <scope>NUCLEOTIDE SEQUENCE [LARGE SCALE GENOMIC DNA]</scope>
    <source>
        <strain evidence="9 10">Pla133</strain>
    </source>
</reference>
<dbReference type="Proteomes" id="UP000316921">
    <property type="component" value="Chromosome"/>
</dbReference>
<dbReference type="InterPro" id="IPR019734">
    <property type="entry name" value="TPR_rpt"/>
</dbReference>
<dbReference type="PROSITE" id="PS00107">
    <property type="entry name" value="PROTEIN_KINASE_ATP"/>
    <property type="match status" value="1"/>
</dbReference>
<dbReference type="Pfam" id="PF00069">
    <property type="entry name" value="Pkinase"/>
    <property type="match status" value="1"/>
</dbReference>
<keyword evidence="10" id="KW-1185">Reference proteome</keyword>
<dbReference type="Gene3D" id="3.30.200.20">
    <property type="entry name" value="Phosphorylase Kinase, domain 1"/>
    <property type="match status" value="1"/>
</dbReference>
<evidence type="ECO:0000259" key="8">
    <source>
        <dbReference type="PROSITE" id="PS50011"/>
    </source>
</evidence>
<dbReference type="KEGG" id="pbap:Pla133_09360"/>
<dbReference type="InterPro" id="IPR000719">
    <property type="entry name" value="Prot_kinase_dom"/>
</dbReference>
<gene>
    <name evidence="9" type="primary">pknB_10</name>
    <name evidence="9" type="ORF">Pla133_09360</name>
</gene>
<dbReference type="SUPFAM" id="SSF48452">
    <property type="entry name" value="TPR-like"/>
    <property type="match status" value="3"/>
</dbReference>
<dbReference type="GO" id="GO:0005524">
    <property type="term" value="F:ATP binding"/>
    <property type="evidence" value="ECO:0007669"/>
    <property type="project" value="UniProtKB-UniRule"/>
</dbReference>
<evidence type="ECO:0000256" key="2">
    <source>
        <dbReference type="ARBA" id="ARBA00022741"/>
    </source>
</evidence>
<dbReference type="SMART" id="SM00220">
    <property type="entry name" value="S_TKc"/>
    <property type="match status" value="1"/>
</dbReference>
<dbReference type="GO" id="GO:0004674">
    <property type="term" value="F:protein serine/threonine kinase activity"/>
    <property type="evidence" value="ECO:0007669"/>
    <property type="project" value="UniProtKB-EC"/>
</dbReference>
<dbReference type="InterPro" id="IPR011990">
    <property type="entry name" value="TPR-like_helical_dom_sf"/>
</dbReference>
<keyword evidence="6" id="KW-0175">Coiled coil</keyword>
<feature type="coiled-coil region" evidence="6">
    <location>
        <begin position="414"/>
        <end position="441"/>
    </location>
</feature>
<keyword evidence="7" id="KW-0472">Membrane</keyword>
<dbReference type="PANTHER" id="PTHR43289">
    <property type="entry name" value="MITOGEN-ACTIVATED PROTEIN KINASE KINASE KINASE 20-RELATED"/>
    <property type="match status" value="1"/>
</dbReference>
<dbReference type="Gene3D" id="1.25.40.10">
    <property type="entry name" value="Tetratricopeptide repeat domain"/>
    <property type="match status" value="3"/>
</dbReference>
<dbReference type="Pfam" id="PF13424">
    <property type="entry name" value="TPR_12"/>
    <property type="match status" value="1"/>
</dbReference>
<name>A0A518BFV9_9BACT</name>
<keyword evidence="7" id="KW-1133">Transmembrane helix</keyword>
<evidence type="ECO:0000256" key="6">
    <source>
        <dbReference type="SAM" id="Coils"/>
    </source>
</evidence>
<dbReference type="InterPro" id="IPR011009">
    <property type="entry name" value="Kinase-like_dom_sf"/>
</dbReference>
<dbReference type="AlphaFoldDB" id="A0A518BFV9"/>
<evidence type="ECO:0000256" key="7">
    <source>
        <dbReference type="SAM" id="Phobius"/>
    </source>
</evidence>
<keyword evidence="7" id="KW-0812">Transmembrane</keyword>
<dbReference type="PROSITE" id="PS00108">
    <property type="entry name" value="PROTEIN_KINASE_ST"/>
    <property type="match status" value="1"/>
</dbReference>
<protein>
    <submittedName>
        <fullName evidence="9">Serine/threonine-protein kinase PknB</fullName>
        <ecNumber evidence="9">2.7.11.1</ecNumber>
    </submittedName>
</protein>
<evidence type="ECO:0000256" key="5">
    <source>
        <dbReference type="PROSITE-ProRule" id="PRU10141"/>
    </source>
</evidence>
<dbReference type="CDD" id="cd14014">
    <property type="entry name" value="STKc_PknB_like"/>
    <property type="match status" value="1"/>
</dbReference>
<dbReference type="EMBL" id="CP036287">
    <property type="protein sequence ID" value="QDU65870.1"/>
    <property type="molecule type" value="Genomic_DNA"/>
</dbReference>
<dbReference type="PROSITE" id="PS50011">
    <property type="entry name" value="PROTEIN_KINASE_DOM"/>
    <property type="match status" value="1"/>
</dbReference>
<dbReference type="SUPFAM" id="SSF56112">
    <property type="entry name" value="Protein kinase-like (PK-like)"/>
    <property type="match status" value="1"/>
</dbReference>
<feature type="binding site" evidence="5">
    <location>
        <position position="116"/>
    </location>
    <ligand>
        <name>ATP</name>
        <dbReference type="ChEBI" id="CHEBI:30616"/>
    </ligand>
</feature>
<evidence type="ECO:0000256" key="3">
    <source>
        <dbReference type="ARBA" id="ARBA00022777"/>
    </source>
</evidence>
<evidence type="ECO:0000256" key="1">
    <source>
        <dbReference type="ARBA" id="ARBA00022679"/>
    </source>
</evidence>
<dbReference type="Pfam" id="PF13374">
    <property type="entry name" value="TPR_10"/>
    <property type="match status" value="2"/>
</dbReference>
<evidence type="ECO:0000256" key="4">
    <source>
        <dbReference type="ARBA" id="ARBA00022840"/>
    </source>
</evidence>
<dbReference type="InterPro" id="IPR017441">
    <property type="entry name" value="Protein_kinase_ATP_BS"/>
</dbReference>
<sequence>MSGADHDALAAAFEGALEVEGVELANYLAQLEARSPDLARRVAALLEADGAAGARLLDRPASARAAEALDDLARGESAQFPESIGSYRILRELGRGGMGIVYEAEQERPRRRVAIKVLRADAMDAAHRRRFELEGEVLARLEHPGIARVYDVGTADGPHGPRPFIAMELVDGPRLDDHATQRRLDLTARVRLLVRVADAVAHAHSRGIVHRDLKPGNVLVDASGQPRVLDFGIARALHMDGDSLRTRTGELWGTLAYMSPEQAAGDGAAIGTPSDVWALGVIGYRLLTGRLPFEVDGRSLPEALRALERDDPPAPSSFAREVRGDLETILLHALEREPERRYATAAQFAADLRRFLDDEPIAARPPSATYQLAKFARRHRPWVLGAAAAVLALLAGTIVSTALFVESQARGERLAAALEAAREATAEAQTQRAEADDQRRRAQSSVDELLASEQFFDEMLGKASPYEDGDAVRVVDVLERSVAALHGFTGPPLLRARLLSRLGGTLHSIGRSQEAVPLLEQAIDLYVERGEGQSVQRARAEGLLALARWNRSQAPEVLADFRRALELYEDIGLGGDASAVRLRMDLINALTVLSFLDQAQVESERVIELARVLGPEYGTDLAQALLSQAHVAMAQGRFAAAESSARESVERMRRAAGPESVETYGAEHVLSALLYYRGECSESRELAEHSLAGLRRVIGGDHPELVGHLEVICVASLELGDLERAASAIDEAVAMAERIYDADSVRRANLLVQRAGVREASGNDVAAHADYREAIATMRASGSSVPLAAALALEGALYQRLGQSAEAIPLLEESIAMHAALVDPLDLRLADSLRTLGLAYQARGEWEPLLETQQRLVENLRLNEDLVGREARVESLAAVGEALLELGRNAEALEELGGHWPWIESVEDADLRAVFGLQYGAALWRTGDRIRGAQLVRECADQLDGLLGHGERRTRRLAEVEAASGVPE</sequence>
<feature type="domain" description="Protein kinase" evidence="8">
    <location>
        <begin position="87"/>
        <end position="356"/>
    </location>
</feature>
<dbReference type="InterPro" id="IPR008271">
    <property type="entry name" value="Ser/Thr_kinase_AS"/>
</dbReference>
<dbReference type="SMART" id="SM00028">
    <property type="entry name" value="TPR"/>
    <property type="match status" value="4"/>
</dbReference>
<feature type="transmembrane region" description="Helical" evidence="7">
    <location>
        <begin position="382"/>
        <end position="405"/>
    </location>
</feature>
<dbReference type="Gene3D" id="1.10.510.10">
    <property type="entry name" value="Transferase(Phosphotransferase) domain 1"/>
    <property type="match status" value="1"/>
</dbReference>
<keyword evidence="2 5" id="KW-0547">Nucleotide-binding</keyword>
<organism evidence="9 10">
    <name type="scientific">Engelhardtia mirabilis</name>
    <dbReference type="NCBI Taxonomy" id="2528011"/>
    <lineage>
        <taxon>Bacteria</taxon>
        <taxon>Pseudomonadati</taxon>
        <taxon>Planctomycetota</taxon>
        <taxon>Planctomycetia</taxon>
        <taxon>Planctomycetia incertae sedis</taxon>
        <taxon>Engelhardtia</taxon>
    </lineage>
</organism>
<dbReference type="PANTHER" id="PTHR43289:SF6">
    <property type="entry name" value="SERINE_THREONINE-PROTEIN KINASE NEKL-3"/>
    <property type="match status" value="1"/>
</dbReference>
<proteinExistence type="predicted"/>
<keyword evidence="3 9" id="KW-0418">Kinase</keyword>
<keyword evidence="1 9" id="KW-0808">Transferase</keyword>
<evidence type="ECO:0000313" key="9">
    <source>
        <dbReference type="EMBL" id="QDU65870.1"/>
    </source>
</evidence>
<dbReference type="RefSeq" id="WP_145062903.1">
    <property type="nucleotide sequence ID" value="NZ_CP036287.1"/>
</dbReference>
<accession>A0A518BFV9</accession>